<evidence type="ECO:0000313" key="2">
    <source>
        <dbReference type="EMBL" id="KKA25707.1"/>
    </source>
</evidence>
<evidence type="ECO:0000256" key="1">
    <source>
        <dbReference type="SAM" id="MobiDB-lite"/>
    </source>
</evidence>
<feature type="compositionally biased region" description="Low complexity" evidence="1">
    <location>
        <begin position="80"/>
        <end position="99"/>
    </location>
</feature>
<evidence type="ECO:0000313" key="3">
    <source>
        <dbReference type="Proteomes" id="UP000053958"/>
    </source>
</evidence>
<reference evidence="2 3" key="1">
    <citation type="submission" date="2015-04" db="EMBL/GenBank/DDBJ databases">
        <authorList>
            <person name="Heijne W.H."/>
            <person name="Fedorova N.D."/>
            <person name="Nierman W.C."/>
            <person name="Vollebregt A.W."/>
            <person name="Zhao Z."/>
            <person name="Wu L."/>
            <person name="Kumar M."/>
            <person name="Stam H."/>
            <person name="van den Berg M.A."/>
            <person name="Pel H.J."/>
        </authorList>
    </citation>
    <scope>NUCLEOTIDE SEQUENCE [LARGE SCALE GENOMIC DNA]</scope>
    <source>
        <strain evidence="2 3">CBS 393.64</strain>
    </source>
</reference>
<organism evidence="2 3">
    <name type="scientific">Rasamsonia emersonii (strain ATCC 16479 / CBS 393.64 / IMI 116815)</name>
    <dbReference type="NCBI Taxonomy" id="1408163"/>
    <lineage>
        <taxon>Eukaryota</taxon>
        <taxon>Fungi</taxon>
        <taxon>Dikarya</taxon>
        <taxon>Ascomycota</taxon>
        <taxon>Pezizomycotina</taxon>
        <taxon>Eurotiomycetes</taxon>
        <taxon>Eurotiomycetidae</taxon>
        <taxon>Eurotiales</taxon>
        <taxon>Trichocomaceae</taxon>
        <taxon>Rasamsonia</taxon>
    </lineage>
</organism>
<gene>
    <name evidence="2" type="ORF">T310_0263</name>
</gene>
<feature type="compositionally biased region" description="Gly residues" evidence="1">
    <location>
        <begin position="212"/>
        <end position="225"/>
    </location>
</feature>
<dbReference type="GeneID" id="25312318"/>
<feature type="region of interest" description="Disordered" evidence="1">
    <location>
        <begin position="58"/>
        <end position="151"/>
    </location>
</feature>
<protein>
    <submittedName>
        <fullName evidence="2">Uncharacterized protein</fullName>
    </submittedName>
</protein>
<name>A0A0F4Z5D4_RASE3</name>
<accession>A0A0F4Z5D4</accession>
<dbReference type="RefSeq" id="XP_013332319.1">
    <property type="nucleotide sequence ID" value="XM_013476865.1"/>
</dbReference>
<feature type="region of interest" description="Disordered" evidence="1">
    <location>
        <begin position="1"/>
        <end position="30"/>
    </location>
</feature>
<feature type="region of interest" description="Disordered" evidence="1">
    <location>
        <begin position="200"/>
        <end position="225"/>
    </location>
</feature>
<proteinExistence type="predicted"/>
<feature type="compositionally biased region" description="Low complexity" evidence="1">
    <location>
        <begin position="200"/>
        <end position="211"/>
    </location>
</feature>
<dbReference type="EMBL" id="LASV01000014">
    <property type="protein sequence ID" value="KKA25707.1"/>
    <property type="molecule type" value="Genomic_DNA"/>
</dbReference>
<sequence>MHPNDPSPFATPTSTLKKRKRDGTTWNNENLSTEHTGFMIHQGQLDCHHDVDHDMDLNLSPISTPGRDCSRSPRKNDRILQPSQQQQQQQQSPNPSSRSPSPPPLPNGQSRKPQPPSLLIPPSYTSSNSAALKASPEVSPRTVSPLPPPLLRPCHICHRRPTTRVMLDAYADCELCGERACYICLRECNAVGCGSTSSSATAATWSGPTTPEGGGGGGGGGGGSSGGEITIKNGYLYARQDQQQQQEQQGQHRQRKICSCCAVEGLTETGDEIVWCLDCVRGRYPSWE</sequence>
<dbReference type="OrthoDB" id="5377226at2759"/>
<keyword evidence="3" id="KW-1185">Reference proteome</keyword>
<dbReference type="Proteomes" id="UP000053958">
    <property type="component" value="Unassembled WGS sequence"/>
</dbReference>
<comment type="caution">
    <text evidence="2">The sequence shown here is derived from an EMBL/GenBank/DDBJ whole genome shotgun (WGS) entry which is preliminary data.</text>
</comment>
<dbReference type="AlphaFoldDB" id="A0A0F4Z5D4"/>
<feature type="compositionally biased region" description="Basic and acidic residues" evidence="1">
    <location>
        <begin position="68"/>
        <end position="78"/>
    </location>
</feature>